<evidence type="ECO:0000256" key="3">
    <source>
        <dbReference type="ARBA" id="ARBA00023002"/>
    </source>
</evidence>
<dbReference type="InterPro" id="IPR036226">
    <property type="entry name" value="LipOase_C_sf"/>
</dbReference>
<evidence type="ECO:0000313" key="5">
    <source>
        <dbReference type="Ensembl" id="ENSSPUP00000022306.1"/>
    </source>
</evidence>
<evidence type="ECO:0000256" key="2">
    <source>
        <dbReference type="ARBA" id="ARBA00022964"/>
    </source>
</evidence>
<dbReference type="SUPFAM" id="SSF48484">
    <property type="entry name" value="Lipoxigenase"/>
    <property type="match status" value="1"/>
</dbReference>
<keyword evidence="1" id="KW-0479">Metal-binding</keyword>
<name>A0A8D0HDX9_SPHPU</name>
<dbReference type="Gene3D" id="1.20.245.10">
    <property type="entry name" value="Lipoxygenase-1, Domain 5"/>
    <property type="match status" value="1"/>
</dbReference>
<dbReference type="InterPro" id="IPR000907">
    <property type="entry name" value="LipOase"/>
</dbReference>
<evidence type="ECO:0000259" key="4">
    <source>
        <dbReference type="PROSITE" id="PS51393"/>
    </source>
</evidence>
<proteinExistence type="predicted"/>
<dbReference type="Proteomes" id="UP000694392">
    <property type="component" value="Unplaced"/>
</dbReference>
<dbReference type="PROSITE" id="PS51393">
    <property type="entry name" value="LIPOXYGENASE_3"/>
    <property type="match status" value="1"/>
</dbReference>
<protein>
    <recommendedName>
        <fullName evidence="4">Lipoxygenase domain-containing protein</fullName>
    </recommendedName>
</protein>
<dbReference type="OMA" id="LEMLVCL"/>
<dbReference type="GO" id="GO:0046872">
    <property type="term" value="F:metal ion binding"/>
    <property type="evidence" value="ECO:0007669"/>
    <property type="project" value="UniProtKB-KW"/>
</dbReference>
<organism evidence="5 6">
    <name type="scientific">Sphenodon punctatus</name>
    <name type="common">Tuatara</name>
    <name type="synonym">Hatteria punctata</name>
    <dbReference type="NCBI Taxonomy" id="8508"/>
    <lineage>
        <taxon>Eukaryota</taxon>
        <taxon>Metazoa</taxon>
        <taxon>Chordata</taxon>
        <taxon>Craniata</taxon>
        <taxon>Vertebrata</taxon>
        <taxon>Euteleostomi</taxon>
        <taxon>Lepidosauria</taxon>
        <taxon>Sphenodontia</taxon>
        <taxon>Sphenodontidae</taxon>
        <taxon>Sphenodon</taxon>
    </lineage>
</organism>
<reference evidence="5" key="1">
    <citation type="submission" date="2025-08" db="UniProtKB">
        <authorList>
            <consortium name="Ensembl"/>
        </authorList>
    </citation>
    <scope>IDENTIFICATION</scope>
</reference>
<dbReference type="GO" id="GO:0016702">
    <property type="term" value="F:oxidoreductase activity, acting on single donors with incorporation of molecular oxygen, incorporation of two atoms of oxygen"/>
    <property type="evidence" value="ECO:0007669"/>
    <property type="project" value="InterPro"/>
</dbReference>
<dbReference type="Pfam" id="PF00305">
    <property type="entry name" value="Lipoxygenase"/>
    <property type="match status" value="1"/>
</dbReference>
<keyword evidence="6" id="KW-1185">Reference proteome</keyword>
<evidence type="ECO:0000313" key="6">
    <source>
        <dbReference type="Proteomes" id="UP000694392"/>
    </source>
</evidence>
<sequence length="133" mass="14734">MVMYCSSARHAAVNSGQFDFAAWMPNTPATLRQPPPKTKGKATLQSILDTLPAVNATCALLSLLSIVSYEPGDLRPLGCYPEEHFTEDAPRRLIADFQTCLAEISKRIQERNQSLHIGYHYLNPSEVENSVSI</sequence>
<dbReference type="AlphaFoldDB" id="A0A8D0HDX9"/>
<dbReference type="PANTHER" id="PTHR11771">
    <property type="entry name" value="LIPOXYGENASE"/>
    <property type="match status" value="1"/>
</dbReference>
<reference evidence="5" key="2">
    <citation type="submission" date="2025-09" db="UniProtKB">
        <authorList>
            <consortium name="Ensembl"/>
        </authorList>
    </citation>
    <scope>IDENTIFICATION</scope>
</reference>
<accession>A0A8D0HDX9</accession>
<dbReference type="GeneTree" id="ENSGT00940000156796"/>
<keyword evidence="3" id="KW-0560">Oxidoreductase</keyword>
<evidence type="ECO:0000256" key="1">
    <source>
        <dbReference type="ARBA" id="ARBA00022723"/>
    </source>
</evidence>
<dbReference type="GO" id="GO:0034440">
    <property type="term" value="P:lipid oxidation"/>
    <property type="evidence" value="ECO:0007669"/>
    <property type="project" value="InterPro"/>
</dbReference>
<keyword evidence="2" id="KW-0223">Dioxygenase</keyword>
<feature type="domain" description="Lipoxygenase" evidence="4">
    <location>
        <begin position="1"/>
        <end position="133"/>
    </location>
</feature>
<dbReference type="Ensembl" id="ENSSPUT00000023772.1">
    <property type="protein sequence ID" value="ENSSPUP00000022306.1"/>
    <property type="gene ID" value="ENSSPUG00000017124.1"/>
</dbReference>
<dbReference type="InterPro" id="IPR013819">
    <property type="entry name" value="LipOase_C"/>
</dbReference>